<comment type="caution">
    <text evidence="1">The sequence shown here is derived from an EMBL/GenBank/DDBJ whole genome shotgun (WGS) entry which is preliminary data.</text>
</comment>
<reference evidence="2" key="1">
    <citation type="journal article" date="2019" name="Int. J. Syst. Evol. Microbiol.">
        <title>The Global Catalogue of Microorganisms (GCM) 10K type strain sequencing project: providing services to taxonomists for standard genome sequencing and annotation.</title>
        <authorList>
            <consortium name="The Broad Institute Genomics Platform"/>
            <consortium name="The Broad Institute Genome Sequencing Center for Infectious Disease"/>
            <person name="Wu L."/>
            <person name="Ma J."/>
        </authorList>
    </citation>
    <scope>NUCLEOTIDE SEQUENCE [LARGE SCALE GENOMIC DNA]</scope>
    <source>
        <strain evidence="2">JCM 17975</strain>
    </source>
</reference>
<name>A0ABP8WXM4_9MICO</name>
<sequence length="259" mass="26761">MGTMAYRGPYELLLGPHDVPTGPFGGAGTGPVRGAPGAARAAGAALGAATAVVRRWRRRPLHPAGSVFTGTLHLEAAAAPGAEALGAPVTHSVAVRVSRAAGLPAPLPDVFGLALHWTAGGRSQDLLLAATGLGRVTRFLLAPRARPLEGGFGTLMPFQDLDGRPVLLAAAVADGRRRRGATTTSLAGTELVLLSARPGGPWRRLGLLRCGRPTGVETPRLDPVQNPPGALSTYPWAAALRAPAYRAARTGRRRTDDSR</sequence>
<evidence type="ECO:0000313" key="1">
    <source>
        <dbReference type="EMBL" id="GAA4697256.1"/>
    </source>
</evidence>
<evidence type="ECO:0008006" key="3">
    <source>
        <dbReference type="Google" id="ProtNLM"/>
    </source>
</evidence>
<organism evidence="1 2">
    <name type="scientific">Promicromonospora umidemergens</name>
    <dbReference type="NCBI Taxonomy" id="629679"/>
    <lineage>
        <taxon>Bacteria</taxon>
        <taxon>Bacillati</taxon>
        <taxon>Actinomycetota</taxon>
        <taxon>Actinomycetes</taxon>
        <taxon>Micrococcales</taxon>
        <taxon>Promicromonosporaceae</taxon>
        <taxon>Promicromonospora</taxon>
    </lineage>
</organism>
<keyword evidence="2" id="KW-1185">Reference proteome</keyword>
<evidence type="ECO:0000313" key="2">
    <source>
        <dbReference type="Proteomes" id="UP001500843"/>
    </source>
</evidence>
<accession>A0ABP8WXM4</accession>
<gene>
    <name evidence="1" type="ORF">GCM10023198_16760</name>
</gene>
<dbReference type="Proteomes" id="UP001500843">
    <property type="component" value="Unassembled WGS sequence"/>
</dbReference>
<protein>
    <recommendedName>
        <fullName evidence="3">Phosphodiesterase</fullName>
    </recommendedName>
</protein>
<proteinExistence type="predicted"/>
<dbReference type="EMBL" id="BAABHM010000009">
    <property type="protein sequence ID" value="GAA4697256.1"/>
    <property type="molecule type" value="Genomic_DNA"/>
</dbReference>